<evidence type="ECO:0000313" key="1">
    <source>
        <dbReference type="EMBL" id="CCD66952.1"/>
    </source>
</evidence>
<gene>
    <name evidence="1 3" type="ORF">C37C3.10</name>
    <name evidence="1" type="ORF">CELE_C37C3.10</name>
</gene>
<evidence type="ECO:0000313" key="2">
    <source>
        <dbReference type="Proteomes" id="UP000001940"/>
    </source>
</evidence>
<dbReference type="EMBL" id="BX284605">
    <property type="protein sequence ID" value="CCD66952.1"/>
    <property type="molecule type" value="Genomic_DNA"/>
</dbReference>
<dbReference type="AlphaFoldDB" id="Q22920"/>
<dbReference type="KEGG" id="cel:CELE_C37C3.10"/>
<accession>Q22920</accession>
<proteinExistence type="predicted"/>
<dbReference type="PaxDb" id="6239-C37C3.10"/>
<dbReference type="UCSC" id="C37C3.10">
    <property type="organism name" value="c. elegans"/>
</dbReference>
<dbReference type="HOGENOM" id="CLU_2017268_0_0_1"/>
<keyword evidence="2" id="KW-1185">Reference proteome</keyword>
<name>Q22920_CAEEL</name>
<dbReference type="WormBase" id="C37C3.10">
    <property type="protein sequence ID" value="CE06935"/>
    <property type="gene ID" value="WBGene00016502"/>
</dbReference>
<dbReference type="AGR" id="WB:WBGene00016502"/>
<dbReference type="RefSeq" id="NP_505026.1">
    <property type="nucleotide sequence ID" value="NM_072625.3"/>
</dbReference>
<dbReference type="GeneID" id="183290"/>
<sequence length="123" mass="13567">MEDKIGTTLTTRTVTGSLTPFIPIQDGDQLLVNGRSQDLYGWIYITELLDVINVYPLSLNNNSIVNFQPGTNIFFQLESSSYSSMRVPVARNVAIGKTTTLKGYVGLPDNAGIKFFDDSSIKK</sequence>
<dbReference type="Bgee" id="WBGene00016502">
    <property type="expression patterns" value="Expressed in larva and 1 other cell type or tissue"/>
</dbReference>
<dbReference type="InParanoid" id="Q22920"/>
<dbReference type="PIR" id="T34403">
    <property type="entry name" value="T34403"/>
</dbReference>
<evidence type="ECO:0000313" key="3">
    <source>
        <dbReference type="WormBase" id="C37C3.10"/>
    </source>
</evidence>
<dbReference type="OrthoDB" id="5892544at2759"/>
<protein>
    <submittedName>
        <fullName evidence="1">SLBB domain-containing protein</fullName>
    </submittedName>
</protein>
<organism evidence="1 2">
    <name type="scientific">Caenorhabditis elegans</name>
    <dbReference type="NCBI Taxonomy" id="6239"/>
    <lineage>
        <taxon>Eukaryota</taxon>
        <taxon>Metazoa</taxon>
        <taxon>Ecdysozoa</taxon>
        <taxon>Nematoda</taxon>
        <taxon>Chromadorea</taxon>
        <taxon>Rhabditida</taxon>
        <taxon>Rhabditina</taxon>
        <taxon>Rhabditomorpha</taxon>
        <taxon>Rhabditoidea</taxon>
        <taxon>Rhabditidae</taxon>
        <taxon>Peloderinae</taxon>
        <taxon>Caenorhabditis</taxon>
    </lineage>
</organism>
<dbReference type="CTD" id="183290"/>
<reference evidence="1 2" key="1">
    <citation type="journal article" date="1998" name="Science">
        <title>Genome sequence of the nematode C. elegans: a platform for investigating biology.</title>
        <authorList>
            <consortium name="The C. elegans sequencing consortium"/>
            <person name="Sulson J.E."/>
            <person name="Waterston R."/>
        </authorList>
    </citation>
    <scope>NUCLEOTIDE SEQUENCE [LARGE SCALE GENOMIC DNA]</scope>
    <source>
        <strain evidence="1 2">Bristol N2</strain>
    </source>
</reference>
<dbReference type="Proteomes" id="UP000001940">
    <property type="component" value="Chromosome V"/>
</dbReference>
<dbReference type="FunCoup" id="Q22920">
    <property type="interactions" value="139"/>
</dbReference>